<dbReference type="PANTHER" id="PTHR25462">
    <property type="entry name" value="BONUS, ISOFORM C-RELATED"/>
    <property type="match status" value="1"/>
</dbReference>
<keyword evidence="4" id="KW-0175">Coiled coil</keyword>
<dbReference type="EMBL" id="VSWD01000010">
    <property type="protein sequence ID" value="KAK3090449.1"/>
    <property type="molecule type" value="Genomic_DNA"/>
</dbReference>
<dbReference type="PROSITE" id="PS50119">
    <property type="entry name" value="ZF_BBOX"/>
    <property type="match status" value="1"/>
</dbReference>
<proteinExistence type="predicted"/>
<evidence type="ECO:0000313" key="7">
    <source>
        <dbReference type="Proteomes" id="UP001186944"/>
    </source>
</evidence>
<dbReference type="InterPro" id="IPR001258">
    <property type="entry name" value="NHL_repeat"/>
</dbReference>
<dbReference type="Gene3D" id="2.120.10.30">
    <property type="entry name" value="TolB, C-terminal domain"/>
    <property type="match status" value="1"/>
</dbReference>
<dbReference type="InterPro" id="IPR047153">
    <property type="entry name" value="TRIM45/56/19-like"/>
</dbReference>
<dbReference type="Pfam" id="PF00643">
    <property type="entry name" value="zf-B_box"/>
    <property type="match status" value="1"/>
</dbReference>
<dbReference type="InterPro" id="IPR011042">
    <property type="entry name" value="6-blade_b-propeller_TolB-like"/>
</dbReference>
<organism evidence="6 7">
    <name type="scientific">Pinctada imbricata</name>
    <name type="common">Atlantic pearl-oyster</name>
    <name type="synonym">Pinctada martensii</name>
    <dbReference type="NCBI Taxonomy" id="66713"/>
    <lineage>
        <taxon>Eukaryota</taxon>
        <taxon>Metazoa</taxon>
        <taxon>Spiralia</taxon>
        <taxon>Lophotrochozoa</taxon>
        <taxon>Mollusca</taxon>
        <taxon>Bivalvia</taxon>
        <taxon>Autobranchia</taxon>
        <taxon>Pteriomorphia</taxon>
        <taxon>Pterioida</taxon>
        <taxon>Pterioidea</taxon>
        <taxon>Pteriidae</taxon>
        <taxon>Pinctada</taxon>
    </lineage>
</organism>
<gene>
    <name evidence="6" type="ORF">FSP39_011948</name>
</gene>
<name>A0AA88XRS5_PINIB</name>
<dbReference type="PROSITE" id="PS51125">
    <property type="entry name" value="NHL"/>
    <property type="match status" value="1"/>
</dbReference>
<feature type="coiled-coil region" evidence="4">
    <location>
        <begin position="177"/>
        <end position="214"/>
    </location>
</feature>
<dbReference type="AlphaFoldDB" id="A0AA88XRS5"/>
<dbReference type="InterPro" id="IPR000315">
    <property type="entry name" value="Znf_B-box"/>
</dbReference>
<keyword evidence="2" id="KW-0863">Zinc-finger</keyword>
<evidence type="ECO:0000256" key="1">
    <source>
        <dbReference type="ARBA" id="ARBA00022737"/>
    </source>
</evidence>
<protein>
    <recommendedName>
        <fullName evidence="5">B box-type domain-containing protein</fullName>
    </recommendedName>
</protein>
<evidence type="ECO:0000313" key="6">
    <source>
        <dbReference type="EMBL" id="KAK3090449.1"/>
    </source>
</evidence>
<keyword evidence="7" id="KW-1185">Reference proteome</keyword>
<dbReference type="GO" id="GO:0008270">
    <property type="term" value="F:zinc ion binding"/>
    <property type="evidence" value="ECO:0007669"/>
    <property type="project" value="UniProtKB-KW"/>
</dbReference>
<keyword evidence="2" id="KW-0862">Zinc</keyword>
<evidence type="ECO:0000259" key="5">
    <source>
        <dbReference type="PROSITE" id="PS50119"/>
    </source>
</evidence>
<dbReference type="Gene3D" id="3.30.160.60">
    <property type="entry name" value="Classic Zinc Finger"/>
    <property type="match status" value="1"/>
</dbReference>
<sequence>MNCLEKHLEKSKTSNSIACPLCRETTIISKDGVQGLKNNFFMTNLIDFSESTSAQITNKNCSFCALVKKRIPALGKCLTCGDFLCSECYQRHTFTTKTFQHETATLEDLQSGKYNEKLRLNQEIPCEEHRNTLRYFCDTCSVPVCPDCVILDHKDGHFIVKPSEAIKKRQQEIGSLLEGLDKKMTDFKQNSSLLEEEERKVDATQRDMSQLIRETIDNLVKKISAEGQKAQEILQTHINVRRQTLTKVRSEQEKNIALLQSSLVFCQRVISNGMEGEIVFLQEMMRKRLSFLFLEAEIFDKNEIKPWTPPSLNIKTLAENPSSLEIFKFRETSLPMRPEERMTDNCMAADRIPNTAKSIPKSLTISCPNLAEAIANEEKNTRGTNGQAGCLLQLHQKRIIDCTAADDEYESKITSVDWCDDHSFIVADEDNEKVKKYSIRGKLLQSCKVKNVQTVACLRNMVFCGLTGGKITLIKANSIFLNIETQKYGICVPVVIGNATLNALFVSNTSLQHMDEMGNVSKSIPFTDKTGRRVTMKPIYPHRFRDKEIVISDWSTTSSYIIRENGLTTRIKMNSNKSPSGLACDNENNIYIADYWKNEIMVLNSECVHIKTFKIPNVQSPKGMACSKSNSLLVSFRDGVALFQIS</sequence>
<feature type="repeat" description="NHL" evidence="3">
    <location>
        <begin position="578"/>
        <end position="606"/>
    </location>
</feature>
<evidence type="ECO:0000256" key="3">
    <source>
        <dbReference type="PROSITE-ProRule" id="PRU00504"/>
    </source>
</evidence>
<comment type="caution">
    <text evidence="6">The sequence shown here is derived from an EMBL/GenBank/DDBJ whole genome shotgun (WGS) entry which is preliminary data.</text>
</comment>
<dbReference type="Proteomes" id="UP001186944">
    <property type="component" value="Unassembled WGS sequence"/>
</dbReference>
<dbReference type="SUPFAM" id="SSF101898">
    <property type="entry name" value="NHL repeat"/>
    <property type="match status" value="1"/>
</dbReference>
<evidence type="ECO:0000256" key="2">
    <source>
        <dbReference type="PROSITE-ProRule" id="PRU00024"/>
    </source>
</evidence>
<evidence type="ECO:0000256" key="4">
    <source>
        <dbReference type="SAM" id="Coils"/>
    </source>
</evidence>
<dbReference type="PANTHER" id="PTHR25462:SF296">
    <property type="entry name" value="MEIOTIC P26, ISOFORM F"/>
    <property type="match status" value="1"/>
</dbReference>
<feature type="domain" description="B box-type" evidence="5">
    <location>
        <begin position="121"/>
        <end position="162"/>
    </location>
</feature>
<accession>A0AA88XRS5</accession>
<reference evidence="6" key="1">
    <citation type="submission" date="2019-08" db="EMBL/GenBank/DDBJ databases">
        <title>The improved chromosome-level genome for the pearl oyster Pinctada fucata martensii using PacBio sequencing and Hi-C.</title>
        <authorList>
            <person name="Zheng Z."/>
        </authorList>
    </citation>
    <scope>NUCLEOTIDE SEQUENCE</scope>
    <source>
        <strain evidence="6">ZZ-2019</strain>
        <tissue evidence="6">Adductor muscle</tissue>
    </source>
</reference>
<keyword evidence="1" id="KW-0677">Repeat</keyword>
<dbReference type="SUPFAM" id="SSF57845">
    <property type="entry name" value="B-box zinc-binding domain"/>
    <property type="match status" value="1"/>
</dbReference>
<keyword evidence="2" id="KW-0479">Metal-binding</keyword>